<protein>
    <submittedName>
        <fullName evidence="2">Putative secreted protein</fullName>
    </submittedName>
</protein>
<dbReference type="EMBL" id="GGFJ01014384">
    <property type="protein sequence ID" value="MBW63525.1"/>
    <property type="molecule type" value="Transcribed_RNA"/>
</dbReference>
<evidence type="ECO:0000313" key="2">
    <source>
        <dbReference type="EMBL" id="MBW63525.1"/>
    </source>
</evidence>
<feature type="signal peptide" evidence="1">
    <location>
        <begin position="1"/>
        <end position="18"/>
    </location>
</feature>
<organism evidence="2">
    <name type="scientific">Anopheles marajoara</name>
    <dbReference type="NCBI Taxonomy" id="58244"/>
    <lineage>
        <taxon>Eukaryota</taxon>
        <taxon>Metazoa</taxon>
        <taxon>Ecdysozoa</taxon>
        <taxon>Arthropoda</taxon>
        <taxon>Hexapoda</taxon>
        <taxon>Insecta</taxon>
        <taxon>Pterygota</taxon>
        <taxon>Neoptera</taxon>
        <taxon>Endopterygota</taxon>
        <taxon>Diptera</taxon>
        <taxon>Nematocera</taxon>
        <taxon>Culicoidea</taxon>
        <taxon>Culicidae</taxon>
        <taxon>Anophelinae</taxon>
        <taxon>Anopheles</taxon>
    </lineage>
</organism>
<name>A0A2M4CE58_9DIPT</name>
<accession>A0A2M4CE58</accession>
<dbReference type="AlphaFoldDB" id="A0A2M4CE58"/>
<keyword evidence="1" id="KW-0732">Signal</keyword>
<sequence>MMAMLLLCCCAGTGPGAGCSLARSNMNNGTVNYAAELCVLICWASQQIGRALLVDVVLCVTVPYTSLLWMV</sequence>
<reference evidence="2" key="1">
    <citation type="submission" date="2018-01" db="EMBL/GenBank/DDBJ databases">
        <title>An insight into the sialome of Amazonian anophelines.</title>
        <authorList>
            <person name="Ribeiro J.M."/>
            <person name="Scarpassa V."/>
            <person name="Calvo E."/>
        </authorList>
    </citation>
    <scope>NUCLEOTIDE SEQUENCE</scope>
    <source>
        <tissue evidence="2">Salivary glands</tissue>
    </source>
</reference>
<proteinExistence type="predicted"/>
<evidence type="ECO:0000256" key="1">
    <source>
        <dbReference type="SAM" id="SignalP"/>
    </source>
</evidence>
<feature type="chain" id="PRO_5014792152" evidence="1">
    <location>
        <begin position="19"/>
        <end position="71"/>
    </location>
</feature>